<dbReference type="AlphaFoldDB" id="A0A0C2N047"/>
<dbReference type="EMBL" id="JWZT01002304">
    <property type="protein sequence ID" value="KII69740.1"/>
    <property type="molecule type" value="Genomic_DNA"/>
</dbReference>
<dbReference type="Proteomes" id="UP000031668">
    <property type="component" value="Unassembled WGS sequence"/>
</dbReference>
<organism evidence="1 2">
    <name type="scientific">Thelohanellus kitauei</name>
    <name type="common">Myxosporean</name>
    <dbReference type="NCBI Taxonomy" id="669202"/>
    <lineage>
        <taxon>Eukaryota</taxon>
        <taxon>Metazoa</taxon>
        <taxon>Cnidaria</taxon>
        <taxon>Myxozoa</taxon>
        <taxon>Myxosporea</taxon>
        <taxon>Bivalvulida</taxon>
        <taxon>Platysporina</taxon>
        <taxon>Myxobolidae</taxon>
        <taxon>Thelohanellus</taxon>
    </lineage>
</organism>
<evidence type="ECO:0000313" key="1">
    <source>
        <dbReference type="EMBL" id="KII69740.1"/>
    </source>
</evidence>
<gene>
    <name evidence="1" type="ORF">RF11_03084</name>
</gene>
<reference evidence="1 2" key="1">
    <citation type="journal article" date="2014" name="Genome Biol. Evol.">
        <title>The genome of the myxosporean Thelohanellus kitauei shows adaptations to nutrient acquisition within its fish host.</title>
        <authorList>
            <person name="Yang Y."/>
            <person name="Xiong J."/>
            <person name="Zhou Z."/>
            <person name="Huo F."/>
            <person name="Miao W."/>
            <person name="Ran C."/>
            <person name="Liu Y."/>
            <person name="Zhang J."/>
            <person name="Feng J."/>
            <person name="Wang M."/>
            <person name="Wang M."/>
            <person name="Wang L."/>
            <person name="Yao B."/>
        </authorList>
    </citation>
    <scope>NUCLEOTIDE SEQUENCE [LARGE SCALE GENOMIC DNA]</scope>
    <source>
        <strain evidence="1">Wuqing</strain>
    </source>
</reference>
<evidence type="ECO:0000313" key="2">
    <source>
        <dbReference type="Proteomes" id="UP000031668"/>
    </source>
</evidence>
<keyword evidence="2" id="KW-1185">Reference proteome</keyword>
<name>A0A0C2N047_THEKT</name>
<sequence length="163" mass="18068">MANILQSYEFTLTRGKSTFWSKLGFNSQTILYPPFIMYGMACHMKKGSPGALHAELRVDLNGHLPSSSFDTILDTSDALGCQLGLYDQSDTAKQLWLKGRMVGTSARSKLMQKSASKSGLKPIKLTEYGKYLGDQESPKSLTTSELPSSHIIEQSRKLDWARA</sequence>
<accession>A0A0C2N047</accession>
<proteinExistence type="predicted"/>
<protein>
    <submittedName>
        <fullName evidence="1">Uncharacterized protein</fullName>
    </submittedName>
</protein>
<comment type="caution">
    <text evidence="1">The sequence shown here is derived from an EMBL/GenBank/DDBJ whole genome shotgun (WGS) entry which is preliminary data.</text>
</comment>